<dbReference type="InParanoid" id="K0KDJ9"/>
<evidence type="ECO:0000313" key="4">
    <source>
        <dbReference type="Proteomes" id="UP000009328"/>
    </source>
</evidence>
<gene>
    <name evidence="3" type="ORF">BN7_2742</name>
</gene>
<feature type="signal peptide" evidence="2">
    <location>
        <begin position="1"/>
        <end position="23"/>
    </location>
</feature>
<feature type="region of interest" description="Disordered" evidence="1">
    <location>
        <begin position="468"/>
        <end position="519"/>
    </location>
</feature>
<evidence type="ECO:0000256" key="2">
    <source>
        <dbReference type="SAM" id="SignalP"/>
    </source>
</evidence>
<evidence type="ECO:0000256" key="1">
    <source>
        <dbReference type="SAM" id="MobiDB-lite"/>
    </source>
</evidence>
<organism evidence="3 4">
    <name type="scientific">Wickerhamomyces ciferrii (strain ATCC 14091 / BCRC 22168 / CBS 111 / JCM 3599 / NBRC 0793 / NRRL Y-1031 F-60-10)</name>
    <name type="common">Yeast</name>
    <name type="synonym">Pichia ciferrii</name>
    <dbReference type="NCBI Taxonomy" id="1206466"/>
    <lineage>
        <taxon>Eukaryota</taxon>
        <taxon>Fungi</taxon>
        <taxon>Dikarya</taxon>
        <taxon>Ascomycota</taxon>
        <taxon>Saccharomycotina</taxon>
        <taxon>Saccharomycetes</taxon>
        <taxon>Phaffomycetales</taxon>
        <taxon>Wickerhamomycetaceae</taxon>
        <taxon>Wickerhamomyces</taxon>
    </lineage>
</organism>
<dbReference type="Proteomes" id="UP000009328">
    <property type="component" value="Unassembled WGS sequence"/>
</dbReference>
<sequence length="519" mass="57710">MLLNLLQLLILGSLILSNVKVFGFVIPTHGENVNNTKSITHSTVDETGAEITDPETLSKIEISLDFVNNPTHYEISINDRFNETIGKFNKRDVNSWVSEHQGLFAVSGLAVSVVGLVNTPVSSVICGSAGGFSFGSACFNWAATMVVTVTGVSYAANVYSDTEYIQNHPFTKNQGVLTLTREQIIEVAEKQKLQEELQDAVNSDDPDDYDIDHMKDLISRLDELKDIHVIDEAELTREHRLKSRGVEGTRVSESLQGIEDVTFYNADVKCIVSSKCGNSRINMNFGRVKLDQNRGYATTLDLIPGQDYQHLAQKLIKSSLGEDVSRDVGLPSGIKGKLKSFKRDAFIAFNYGADVDQNLQKMKNMDFHPIKESVRKTLSVFNPSKASYGYCGVDKDELAESTGDHSFFGYLSSFARGTITFNKIGEVNVDCVSVRQHIKNLAHKPKEAASRIKGKLGRAKNSVKESIKDYAGIDDEEYPESNDYESEYEDANDYESEYEDANDYYSGESDANDDGDYHF</sequence>
<proteinExistence type="predicted"/>
<dbReference type="HOGENOM" id="CLU_524979_0_0_1"/>
<feature type="chain" id="PRO_5003834642" evidence="2">
    <location>
        <begin position="24"/>
        <end position="519"/>
    </location>
</feature>
<keyword evidence="2" id="KW-0732">Signal</keyword>
<accession>K0KDJ9</accession>
<protein>
    <submittedName>
        <fullName evidence="3">Secreted protein</fullName>
    </submittedName>
</protein>
<keyword evidence="4" id="KW-1185">Reference proteome</keyword>
<name>K0KDJ9_WICCF</name>
<evidence type="ECO:0000313" key="3">
    <source>
        <dbReference type="EMBL" id="CCH43195.1"/>
    </source>
</evidence>
<reference evidence="3 4" key="1">
    <citation type="journal article" date="2012" name="Eukaryot. Cell">
        <title>Draft genome sequence of Wickerhamomyces ciferrii NRRL Y-1031 F-60-10.</title>
        <authorList>
            <person name="Schneider J."/>
            <person name="Andrea H."/>
            <person name="Blom J."/>
            <person name="Jaenicke S."/>
            <person name="Ruckert C."/>
            <person name="Schorsch C."/>
            <person name="Szczepanowski R."/>
            <person name="Farwick M."/>
            <person name="Goesmann A."/>
            <person name="Puhler A."/>
            <person name="Schaffer S."/>
            <person name="Tauch A."/>
            <person name="Kohler T."/>
            <person name="Brinkrolf K."/>
        </authorList>
    </citation>
    <scope>NUCLEOTIDE SEQUENCE [LARGE SCALE GENOMIC DNA]</scope>
    <source>
        <strain evidence="4">ATCC 14091 / BCRC 22168 / CBS 111 / JCM 3599 / NBRC 0793 / NRRL Y-1031 F-60-10</strain>
    </source>
</reference>
<dbReference type="EMBL" id="CAIF01000070">
    <property type="protein sequence ID" value="CCH43195.1"/>
    <property type="molecule type" value="Genomic_DNA"/>
</dbReference>
<dbReference type="AlphaFoldDB" id="K0KDJ9"/>
<comment type="caution">
    <text evidence="3">The sequence shown here is derived from an EMBL/GenBank/DDBJ whole genome shotgun (WGS) entry which is preliminary data.</text>
</comment>
<feature type="compositionally biased region" description="Acidic residues" evidence="1">
    <location>
        <begin position="510"/>
        <end position="519"/>
    </location>
</feature>
<feature type="compositionally biased region" description="Acidic residues" evidence="1">
    <location>
        <begin position="472"/>
        <end position="502"/>
    </location>
</feature>